<evidence type="ECO:0000256" key="6">
    <source>
        <dbReference type="SAM" id="MobiDB-lite"/>
    </source>
</evidence>
<evidence type="ECO:0000313" key="9">
    <source>
        <dbReference type="Proteomes" id="UP000287972"/>
    </source>
</evidence>
<evidence type="ECO:0000256" key="2">
    <source>
        <dbReference type="ARBA" id="ARBA00022723"/>
    </source>
</evidence>
<evidence type="ECO:0000256" key="1">
    <source>
        <dbReference type="ARBA" id="ARBA00004123"/>
    </source>
</evidence>
<dbReference type="PANTHER" id="PTHR47338:SF5">
    <property type="entry name" value="ZN(II)2CYS6 TRANSCRIPTION FACTOR (EUROFUNG)"/>
    <property type="match status" value="1"/>
</dbReference>
<dbReference type="AlphaFoldDB" id="A0A428RF42"/>
<dbReference type="InterPro" id="IPR036864">
    <property type="entry name" value="Zn2-C6_fun-type_DNA-bd_sf"/>
</dbReference>
<keyword evidence="9" id="KW-1185">Reference proteome</keyword>
<dbReference type="PANTHER" id="PTHR47338">
    <property type="entry name" value="ZN(II)2CYS6 TRANSCRIPTION FACTOR (EUROFUNG)-RELATED"/>
    <property type="match status" value="1"/>
</dbReference>
<dbReference type="Pfam" id="PF00172">
    <property type="entry name" value="Zn_clus"/>
    <property type="match status" value="1"/>
</dbReference>
<organism evidence="8 9">
    <name type="scientific">Fusarium floridanum</name>
    <dbReference type="NCBI Taxonomy" id="1325733"/>
    <lineage>
        <taxon>Eukaryota</taxon>
        <taxon>Fungi</taxon>
        <taxon>Dikarya</taxon>
        <taxon>Ascomycota</taxon>
        <taxon>Pezizomycotina</taxon>
        <taxon>Sordariomycetes</taxon>
        <taxon>Hypocreomycetidae</taxon>
        <taxon>Hypocreales</taxon>
        <taxon>Nectriaceae</taxon>
        <taxon>Fusarium</taxon>
        <taxon>Fusarium solani species complex</taxon>
    </lineage>
</organism>
<proteinExistence type="predicted"/>
<dbReference type="Gene3D" id="4.10.240.10">
    <property type="entry name" value="Zn(2)-C6 fungal-type DNA-binding domain"/>
    <property type="match status" value="1"/>
</dbReference>
<evidence type="ECO:0000256" key="4">
    <source>
        <dbReference type="ARBA" id="ARBA00023163"/>
    </source>
</evidence>
<comment type="caution">
    <text evidence="8">The sequence shown here is derived from an EMBL/GenBank/DDBJ whole genome shotgun (WGS) entry which is preliminary data.</text>
</comment>
<dbReference type="PROSITE" id="PS00463">
    <property type="entry name" value="ZN2_CY6_FUNGAL_1"/>
    <property type="match status" value="1"/>
</dbReference>
<keyword evidence="2" id="KW-0479">Metal-binding</keyword>
<evidence type="ECO:0000256" key="5">
    <source>
        <dbReference type="ARBA" id="ARBA00023242"/>
    </source>
</evidence>
<dbReference type="InterPro" id="IPR001138">
    <property type="entry name" value="Zn2Cys6_DnaBD"/>
</dbReference>
<evidence type="ECO:0000256" key="3">
    <source>
        <dbReference type="ARBA" id="ARBA00023015"/>
    </source>
</evidence>
<evidence type="ECO:0000259" key="7">
    <source>
        <dbReference type="PROSITE" id="PS50048"/>
    </source>
</evidence>
<dbReference type="GO" id="GO:0000981">
    <property type="term" value="F:DNA-binding transcription factor activity, RNA polymerase II-specific"/>
    <property type="evidence" value="ECO:0007669"/>
    <property type="project" value="InterPro"/>
</dbReference>
<keyword evidence="3" id="KW-0805">Transcription regulation</keyword>
<keyword evidence="5" id="KW-0539">Nucleus</keyword>
<keyword evidence="4" id="KW-0804">Transcription</keyword>
<accession>A0A428RF42</accession>
<name>A0A428RF42_9HYPO</name>
<dbReference type="GO" id="GO:0005634">
    <property type="term" value="C:nucleus"/>
    <property type="evidence" value="ECO:0007669"/>
    <property type="project" value="UniProtKB-SubCell"/>
</dbReference>
<dbReference type="Proteomes" id="UP000287972">
    <property type="component" value="Unassembled WGS sequence"/>
</dbReference>
<gene>
    <name evidence="8" type="ORF">CEP51_010250</name>
</gene>
<feature type="domain" description="Zn(2)-C6 fungal-type" evidence="7">
    <location>
        <begin position="11"/>
        <end position="41"/>
    </location>
</feature>
<dbReference type="InterPro" id="IPR050815">
    <property type="entry name" value="TF_fung"/>
</dbReference>
<sequence length="172" mass="18710">MAGPDELNRLSCMRCKERKVRCNRVMPQCGRCSLQDLECVYPVRAKRRTTRCLIDPALSPSSGPALTAILDRLQRLEAQNATSTSSINPCTPSSIPGNASSSSSPCASTIINGRDSCVTTPHNPRQEMDAMTVLKDAVDRIQEMRRRAFGSAVITDSIAIPTDLAKTWVESG</sequence>
<protein>
    <recommendedName>
        <fullName evidence="7">Zn(2)-C6 fungal-type domain-containing protein</fullName>
    </recommendedName>
</protein>
<dbReference type="CDD" id="cd00067">
    <property type="entry name" value="GAL4"/>
    <property type="match status" value="1"/>
</dbReference>
<reference evidence="8 9" key="1">
    <citation type="submission" date="2017-06" db="EMBL/GenBank/DDBJ databases">
        <title>Comparative genomic analysis of Ambrosia Fusariam Clade fungi.</title>
        <authorList>
            <person name="Stajich J.E."/>
            <person name="Carrillo J."/>
            <person name="Kijimoto T."/>
            <person name="Eskalen A."/>
            <person name="O'Donnell K."/>
            <person name="Kasson M."/>
        </authorList>
    </citation>
    <scope>NUCLEOTIDE SEQUENCE [LARGE SCALE GENOMIC DNA]</scope>
    <source>
        <strain evidence="8 9">NRRL62606</strain>
    </source>
</reference>
<dbReference type="GO" id="GO:0008270">
    <property type="term" value="F:zinc ion binding"/>
    <property type="evidence" value="ECO:0007669"/>
    <property type="project" value="InterPro"/>
</dbReference>
<dbReference type="SUPFAM" id="SSF57701">
    <property type="entry name" value="Zn2/Cys6 DNA-binding domain"/>
    <property type="match status" value="1"/>
</dbReference>
<feature type="region of interest" description="Disordered" evidence="6">
    <location>
        <begin position="80"/>
        <end position="102"/>
    </location>
</feature>
<dbReference type="EMBL" id="NKCL01000312">
    <property type="protein sequence ID" value="RSL76121.1"/>
    <property type="molecule type" value="Genomic_DNA"/>
</dbReference>
<dbReference type="PROSITE" id="PS50048">
    <property type="entry name" value="ZN2_CY6_FUNGAL_2"/>
    <property type="match status" value="1"/>
</dbReference>
<evidence type="ECO:0000313" key="8">
    <source>
        <dbReference type="EMBL" id="RSL76121.1"/>
    </source>
</evidence>
<feature type="compositionally biased region" description="Low complexity" evidence="6">
    <location>
        <begin position="91"/>
        <end position="102"/>
    </location>
</feature>
<dbReference type="SMART" id="SM00066">
    <property type="entry name" value="GAL4"/>
    <property type="match status" value="1"/>
</dbReference>
<feature type="compositionally biased region" description="Polar residues" evidence="6">
    <location>
        <begin position="80"/>
        <end position="90"/>
    </location>
</feature>
<comment type="subcellular location">
    <subcellularLocation>
        <location evidence="1">Nucleus</location>
    </subcellularLocation>
</comment>